<sequence length="496" mass="57578">MYVDVKINYISEGVVVHHGTYLKNGSYKMFLGEKDPLEKVFYGNARLYPPRLETKDPNEHQLIVELFNTGTRKFVVVHNYSFIGDSPVGYGRIFFELGMDTYIEVDLPAMVSVVTATVHLSVDIGPQHRHPFIMRTVEDLTTERKVTYKVVEQFNRIPLDGINAPKYAIGCVYDSTASAVIGYTKMNYLHDKCLSFTVDYKFNAEKVTIKTINYILIYERRTILNLPVWYLVLRPESTFLDDDVKNALAVYEKLENHWERYMLVTVDISDNVTSDLYAVEKVMGIAGEWKYALYQVKREFTNTYQIRAVVDLTTQIVKIHRVDKTAANTTVEVYTSEDDTVVIVTSYLKHGMIQDKEVEVYEKRNTNFIGFAKMVEPAKTTVLQSFMNLYPISLGVVIGEKPNATYGRKEITGGQYKFLYFYLRDSDFRGNDLRHKYRFAYVWERNPYECGNIPVDGWSKQTRVVSRELNTRKFMIRNTYSALPVDVKSYEIYQLM</sequence>
<evidence type="ECO:0000313" key="2">
    <source>
        <dbReference type="Proteomes" id="UP000244811"/>
    </source>
</evidence>
<protein>
    <submittedName>
        <fullName evidence="1">Uncharacterized protein</fullName>
    </submittedName>
</protein>
<dbReference type="AlphaFoldDB" id="A0A976QV23"/>
<reference evidence="1" key="1">
    <citation type="submission" date="2022-07" db="EMBL/GenBank/DDBJ databases">
        <title>Evaluation of T. orientalis genome assembly methods using nanopore sequencing and analysis of variation between genomes.</title>
        <authorList>
            <person name="Yam J."/>
            <person name="Micallef M.L."/>
            <person name="Liu M."/>
            <person name="Djordjevic S.P."/>
            <person name="Bogema D.R."/>
            <person name="Jenkins C."/>
        </authorList>
    </citation>
    <scope>NUCLEOTIDE SEQUENCE</scope>
    <source>
        <strain evidence="1">Goon Nure</strain>
    </source>
</reference>
<evidence type="ECO:0000313" key="1">
    <source>
        <dbReference type="EMBL" id="UKK01226.2"/>
    </source>
</evidence>
<proteinExistence type="predicted"/>
<dbReference type="Proteomes" id="UP000244811">
    <property type="component" value="Chromosome 3"/>
</dbReference>
<gene>
    <name evidence="1" type="ORF">MACK_002039</name>
</gene>
<accession>A0A976QV23</accession>
<dbReference type="EMBL" id="CP056070">
    <property type="protein sequence ID" value="UKK01226.2"/>
    <property type="molecule type" value="Genomic_DNA"/>
</dbReference>
<organism evidence="1 2">
    <name type="scientific">Theileria orientalis</name>
    <dbReference type="NCBI Taxonomy" id="68886"/>
    <lineage>
        <taxon>Eukaryota</taxon>
        <taxon>Sar</taxon>
        <taxon>Alveolata</taxon>
        <taxon>Apicomplexa</taxon>
        <taxon>Aconoidasida</taxon>
        <taxon>Piroplasmida</taxon>
        <taxon>Theileriidae</taxon>
        <taxon>Theileria</taxon>
    </lineage>
</organism>
<name>A0A976QV23_THEOR</name>